<dbReference type="Proteomes" id="UP000183275">
    <property type="component" value="Unassembled WGS sequence"/>
</dbReference>
<dbReference type="STRING" id="1202768.SAMN05216285_2608"/>
<protein>
    <recommendedName>
        <fullName evidence="2">Halobacterial output domain-containing protein</fullName>
    </recommendedName>
</protein>
<organism evidence="3 4">
    <name type="scientific">Natrinema salifodinae</name>
    <dbReference type="NCBI Taxonomy" id="1202768"/>
    <lineage>
        <taxon>Archaea</taxon>
        <taxon>Methanobacteriati</taxon>
        <taxon>Methanobacteriota</taxon>
        <taxon>Stenosarchaea group</taxon>
        <taxon>Halobacteria</taxon>
        <taxon>Halobacteriales</taxon>
        <taxon>Natrialbaceae</taxon>
        <taxon>Natrinema</taxon>
    </lineage>
</organism>
<evidence type="ECO:0000313" key="3">
    <source>
        <dbReference type="EMBL" id="SEW14210.1"/>
    </source>
</evidence>
<reference evidence="4" key="1">
    <citation type="submission" date="2016-10" db="EMBL/GenBank/DDBJ databases">
        <authorList>
            <person name="Varghese N."/>
        </authorList>
    </citation>
    <scope>NUCLEOTIDE SEQUENCE [LARGE SCALE GENOMIC DNA]</scope>
    <source>
        <strain evidence="4">CGMCC 1.12284</strain>
    </source>
</reference>
<dbReference type="InterPro" id="IPR040624">
    <property type="entry name" value="HalOD1"/>
</dbReference>
<dbReference type="RefSeq" id="WP_049991822.1">
    <property type="nucleotide sequence ID" value="NZ_FOIS01000003.1"/>
</dbReference>
<feature type="domain" description="Halobacterial output" evidence="2">
    <location>
        <begin position="12"/>
        <end position="82"/>
    </location>
</feature>
<dbReference type="EMBL" id="FOIS01000003">
    <property type="protein sequence ID" value="SEW14210.1"/>
    <property type="molecule type" value="Genomic_DNA"/>
</dbReference>
<name>A0A1I0PIJ2_9EURY</name>
<keyword evidence="4" id="KW-1185">Reference proteome</keyword>
<feature type="region of interest" description="Disordered" evidence="1">
    <location>
        <begin position="82"/>
        <end position="108"/>
    </location>
</feature>
<accession>A0A1I0PIJ2</accession>
<feature type="compositionally biased region" description="Polar residues" evidence="1">
    <location>
        <begin position="98"/>
        <end position="108"/>
    </location>
</feature>
<gene>
    <name evidence="3" type="ORF">SAMN05216285_2608</name>
</gene>
<proteinExistence type="predicted"/>
<dbReference type="AlphaFoldDB" id="A0A1I0PIJ2"/>
<evidence type="ECO:0000259" key="2">
    <source>
        <dbReference type="Pfam" id="PF18545"/>
    </source>
</evidence>
<evidence type="ECO:0000313" key="4">
    <source>
        <dbReference type="Proteomes" id="UP000183275"/>
    </source>
</evidence>
<dbReference type="OrthoDB" id="181456at2157"/>
<dbReference type="Pfam" id="PF18545">
    <property type="entry name" value="HalOD1"/>
    <property type="match status" value="1"/>
</dbReference>
<dbReference type="eggNOG" id="arCOG08928">
    <property type="taxonomic scope" value="Archaea"/>
</dbReference>
<evidence type="ECO:0000256" key="1">
    <source>
        <dbReference type="SAM" id="MobiDB-lite"/>
    </source>
</evidence>
<sequence>MDTQPSNRSSSHDRVSIRVVETVAAADGIDPLDVSPPLHDVIDPSALDALFEPTQAGHRPGGTVTFAYRGHWVRVESDGRVTLVSESESDPGPETKRNSGVQPETESR</sequence>